<keyword evidence="2" id="KW-1185">Reference proteome</keyword>
<name>A0A7W9GD74_9ACTN</name>
<organism evidence="1 2">
    <name type="scientific">Nonomuraea jabiensis</name>
    <dbReference type="NCBI Taxonomy" id="882448"/>
    <lineage>
        <taxon>Bacteria</taxon>
        <taxon>Bacillati</taxon>
        <taxon>Actinomycetota</taxon>
        <taxon>Actinomycetes</taxon>
        <taxon>Streptosporangiales</taxon>
        <taxon>Streptosporangiaceae</taxon>
        <taxon>Nonomuraea</taxon>
    </lineage>
</organism>
<comment type="caution">
    <text evidence="1">The sequence shown here is derived from an EMBL/GenBank/DDBJ whole genome shotgun (WGS) entry which is preliminary data.</text>
</comment>
<dbReference type="Proteomes" id="UP000579153">
    <property type="component" value="Unassembled WGS sequence"/>
</dbReference>
<sequence>MSEATTRDDELRRFFDVFAQASGSLDVDTLTGCFAEVFLAGDAGGARPVPRPAFLRALPRRAQMFADAGIGPAALDTLTHQQLDDRYVLVRTEWTAPRTAGGEPVHLSSSYLLHRDADDTYRIVAYLNHQGLPLSQA</sequence>
<accession>A0A7W9GD74</accession>
<reference evidence="1 2" key="1">
    <citation type="submission" date="2020-08" db="EMBL/GenBank/DDBJ databases">
        <title>Sequencing the genomes of 1000 actinobacteria strains.</title>
        <authorList>
            <person name="Klenk H.-P."/>
        </authorList>
    </citation>
    <scope>NUCLEOTIDE SEQUENCE [LARGE SCALE GENOMIC DNA]</scope>
    <source>
        <strain evidence="1 2">DSM 45507</strain>
    </source>
</reference>
<dbReference type="InterPro" id="IPR032710">
    <property type="entry name" value="NTF2-like_dom_sf"/>
</dbReference>
<dbReference type="AlphaFoldDB" id="A0A7W9GD74"/>
<dbReference type="EMBL" id="JACHMB010000001">
    <property type="protein sequence ID" value="MBB5781625.1"/>
    <property type="molecule type" value="Genomic_DNA"/>
</dbReference>
<evidence type="ECO:0000313" key="2">
    <source>
        <dbReference type="Proteomes" id="UP000579153"/>
    </source>
</evidence>
<evidence type="ECO:0008006" key="3">
    <source>
        <dbReference type="Google" id="ProtNLM"/>
    </source>
</evidence>
<evidence type="ECO:0000313" key="1">
    <source>
        <dbReference type="EMBL" id="MBB5781625.1"/>
    </source>
</evidence>
<dbReference type="Gene3D" id="3.10.450.50">
    <property type="match status" value="1"/>
</dbReference>
<dbReference type="RefSeq" id="WP_185074887.1">
    <property type="nucleotide sequence ID" value="NZ_JACHMB010000001.1"/>
</dbReference>
<proteinExistence type="predicted"/>
<protein>
    <recommendedName>
        <fullName evidence="3">SnoaL-like domain-containing protein</fullName>
    </recommendedName>
</protein>
<gene>
    <name evidence="1" type="ORF">HD596_008381</name>
</gene>
<dbReference type="SUPFAM" id="SSF54427">
    <property type="entry name" value="NTF2-like"/>
    <property type="match status" value="1"/>
</dbReference>